<accession>A0A4P9X376</accession>
<dbReference type="InterPro" id="IPR035201">
    <property type="entry name" value="Cdc24_OB1"/>
</dbReference>
<feature type="domain" description="Cell division control protein 24 OB" evidence="2">
    <location>
        <begin position="64"/>
        <end position="105"/>
    </location>
</feature>
<dbReference type="EMBL" id="ML014283">
    <property type="protein sequence ID" value="RKO99466.1"/>
    <property type="molecule type" value="Genomic_DNA"/>
</dbReference>
<evidence type="ECO:0000313" key="4">
    <source>
        <dbReference type="Proteomes" id="UP000274922"/>
    </source>
</evidence>
<gene>
    <name evidence="3" type="ORF">CXG81DRAFT_20458</name>
</gene>
<proteinExistence type="predicted"/>
<keyword evidence="4" id="KW-1185">Reference proteome</keyword>
<evidence type="ECO:0000259" key="2">
    <source>
        <dbReference type="Pfam" id="PF17246"/>
    </source>
</evidence>
<name>A0A4P9X376_9FUNG</name>
<dbReference type="AlphaFoldDB" id="A0A4P9X376"/>
<evidence type="ECO:0000256" key="1">
    <source>
        <dbReference type="SAM" id="MobiDB-lite"/>
    </source>
</evidence>
<reference evidence="4" key="1">
    <citation type="journal article" date="2018" name="Nat. Microbiol.">
        <title>Leveraging single-cell genomics to expand the fungal tree of life.</title>
        <authorList>
            <person name="Ahrendt S.R."/>
            <person name="Quandt C.A."/>
            <person name="Ciobanu D."/>
            <person name="Clum A."/>
            <person name="Salamov A."/>
            <person name="Andreopoulos B."/>
            <person name="Cheng J.F."/>
            <person name="Woyke T."/>
            <person name="Pelin A."/>
            <person name="Henrissat B."/>
            <person name="Reynolds N.K."/>
            <person name="Benny G.L."/>
            <person name="Smith M.E."/>
            <person name="James T.Y."/>
            <person name="Grigoriev I.V."/>
        </authorList>
    </citation>
    <scope>NUCLEOTIDE SEQUENCE [LARGE SCALE GENOMIC DNA]</scope>
    <source>
        <strain evidence="4">ATCC 52028</strain>
    </source>
</reference>
<protein>
    <recommendedName>
        <fullName evidence="2">Cell division control protein 24 OB domain-containing protein</fullName>
    </recommendedName>
</protein>
<dbReference type="Pfam" id="PF17246">
    <property type="entry name" value="CDC24_OB1"/>
    <property type="match status" value="1"/>
</dbReference>
<feature type="region of interest" description="Disordered" evidence="1">
    <location>
        <begin position="22"/>
        <end position="47"/>
    </location>
</feature>
<feature type="compositionally biased region" description="Low complexity" evidence="1">
    <location>
        <begin position="22"/>
        <end position="38"/>
    </location>
</feature>
<organism evidence="3 4">
    <name type="scientific">Caulochytrium protostelioides</name>
    <dbReference type="NCBI Taxonomy" id="1555241"/>
    <lineage>
        <taxon>Eukaryota</taxon>
        <taxon>Fungi</taxon>
        <taxon>Fungi incertae sedis</taxon>
        <taxon>Chytridiomycota</taxon>
        <taxon>Chytridiomycota incertae sedis</taxon>
        <taxon>Chytridiomycetes</taxon>
        <taxon>Caulochytriales</taxon>
        <taxon>Caulochytriaceae</taxon>
        <taxon>Caulochytrium</taxon>
    </lineage>
</organism>
<sequence>MNQVFDEIWNELIRHLGALTSSADRSASPSPAEPAAGPKQRSPIASGGLADLPVAHVTSPWPPTVPPWDWTALQIIRLLRAYPSGITHSMLLTELTMRWQTAQDAGGDTIGSGSACHVAAAAAAVAANTMCHAKDPAAMLPPSLSSRSPPSSPLDQALRRGRTTVAGPVELVVESIAWTPQRATALLDVTEYRSLAHGAVRRPNRPAVTLYLHPSLQAWAALRYREPERSSFHADSATESPALMLPGASLRIAHIQLKRSVMDRAAPRLAVAWARAVTVPDEGVLPAESRVPREPGADLTRSAMLGGFPTTSHQRTAVHVAHHILPTPYVLPVFAVPSAPPLPTFLAGFCRMTATTKAAQGAEMPCTVRPDVWLGRVHHLARHPIPSTAHPCSSSTVQFRMVLRSATTAASAPPTLLAPHRVHLLLTAAQRSILALRRDDELLLIVDPVVTEPPLPHSQKCGGSGGGDGGGDCGPNVSFMASSDVCWRVGPATLLAAVQVSLPAEKNIPAAPLSHAPSIHRPIAAPSGSATTNPSRYRVLGSSHAVSDRLRTGHITGSASLLSVLGQILAMTPYTGEWIFIHHMTAVPAPMNAAGVGDGASIGMYEKMARDDDADIDRDHLDIDAVLRQLRSVTVPLVRLLNSPRKYAVHCIAAERWGTTVLPVYTSPGWLASSFASRPLALSHLAQLVAHRRTISESLEGAWHVRASLVGYHSTRSPTQWLPMDALLRSMIDSPGSGYVDYIMSTNDGH</sequence>
<dbReference type="Proteomes" id="UP000274922">
    <property type="component" value="Unassembled WGS sequence"/>
</dbReference>
<evidence type="ECO:0000313" key="3">
    <source>
        <dbReference type="EMBL" id="RKO99466.1"/>
    </source>
</evidence>